<feature type="domain" description="RRM" evidence="4">
    <location>
        <begin position="5"/>
        <end position="85"/>
    </location>
</feature>
<name>A0A232EMG4_9HYME</name>
<dbReference type="InterPro" id="IPR000504">
    <property type="entry name" value="RRM_dom"/>
</dbReference>
<dbReference type="OrthoDB" id="21643at2759"/>
<evidence type="ECO:0000256" key="3">
    <source>
        <dbReference type="SAM" id="MobiDB-lite"/>
    </source>
</evidence>
<dbReference type="PANTHER" id="PTHR48029:SF1">
    <property type="entry name" value="NUCLEOLAR PROTEIN 8"/>
    <property type="match status" value="1"/>
</dbReference>
<comment type="caution">
    <text evidence="5">The sequence shown here is derived from an EMBL/GenBank/DDBJ whole genome shotgun (WGS) entry which is preliminary data.</text>
</comment>
<keyword evidence="1 2" id="KW-0694">RNA-binding</keyword>
<gene>
    <name evidence="5" type="ORF">TSAR_010384</name>
</gene>
<dbReference type="AlphaFoldDB" id="A0A232EMG4"/>
<dbReference type="GO" id="GO:0003723">
    <property type="term" value="F:RNA binding"/>
    <property type="evidence" value="ECO:0007669"/>
    <property type="project" value="UniProtKB-UniRule"/>
</dbReference>
<dbReference type="Gene3D" id="3.30.70.330">
    <property type="match status" value="1"/>
</dbReference>
<feature type="region of interest" description="Disordered" evidence="3">
    <location>
        <begin position="95"/>
        <end position="115"/>
    </location>
</feature>
<evidence type="ECO:0000259" key="4">
    <source>
        <dbReference type="PROSITE" id="PS50102"/>
    </source>
</evidence>
<dbReference type="SUPFAM" id="SSF54928">
    <property type="entry name" value="RNA-binding domain, RBD"/>
    <property type="match status" value="1"/>
</dbReference>
<dbReference type="Proteomes" id="UP000215335">
    <property type="component" value="Unassembled WGS sequence"/>
</dbReference>
<protein>
    <recommendedName>
        <fullName evidence="4">RRM domain-containing protein</fullName>
    </recommendedName>
</protein>
<evidence type="ECO:0000256" key="2">
    <source>
        <dbReference type="PROSITE-ProRule" id="PRU00176"/>
    </source>
</evidence>
<evidence type="ECO:0000313" key="5">
    <source>
        <dbReference type="EMBL" id="OXU19553.1"/>
    </source>
</evidence>
<organism evidence="5 6">
    <name type="scientific">Trichomalopsis sarcophagae</name>
    <dbReference type="NCBI Taxonomy" id="543379"/>
    <lineage>
        <taxon>Eukaryota</taxon>
        <taxon>Metazoa</taxon>
        <taxon>Ecdysozoa</taxon>
        <taxon>Arthropoda</taxon>
        <taxon>Hexapoda</taxon>
        <taxon>Insecta</taxon>
        <taxon>Pterygota</taxon>
        <taxon>Neoptera</taxon>
        <taxon>Endopterygota</taxon>
        <taxon>Hymenoptera</taxon>
        <taxon>Apocrita</taxon>
        <taxon>Proctotrupomorpha</taxon>
        <taxon>Chalcidoidea</taxon>
        <taxon>Pteromalidae</taxon>
        <taxon>Pteromalinae</taxon>
        <taxon>Trichomalopsis</taxon>
    </lineage>
</organism>
<dbReference type="Pfam" id="PF00076">
    <property type="entry name" value="RRM_1"/>
    <property type="match status" value="1"/>
</dbReference>
<proteinExistence type="predicted"/>
<sequence length="619" mass="72173">MEKDFRLFIKNLPLNITEARIEELLGKYATIKNIDLKEKKSLDDQINKFAFVNVTTSDKNLHTCFGDLNGERIDGFQISVELAKESFLERLKRERTENKVKPQPPVIPTKEECSRPDFFNNADTASRTKCQTFSETDFSSKNFTTNVQKLRHKHNIDIQDEIKEGDETLHVQASLDQENLKPKVSKELNAFVKHKKQVFFDEDGLESEKIKDEINLKNKSFDSLNRDNKKQTVSHIPEKPTAISESEKKRLMSLKQKKQAFRTQQQAIRDALNSVDKNQSSNKIKFDDDINVQIRKAQADKSAHRKNALFESDDENEEKIDWDEVELDAKALIKKKLLKLQTNIGNDKRFVLDERFVDDEDRKEETTQNNVDDVEDEKKWQLDILGNVLGKSIKLPTADSSDTVKKKNKMIRYDPTASNHQDYEVKIEKSNEEKPCKKKRKVSSTEVEEAPVVPRSKEVFYDVSEKLVESLKQNGDFSLLKTFGRDTLETDDSKANVNNETEENKGSFQFNFNAKNPFKYDSSDDEDGNDEPSKKSHTKDIAEKGTIFTRQKDDRFFFTHNDPRFEEAEQFFKKQAIQEEGAFKNRRRELKEIVRSKIRNNLKKTIPWNKRKVHKIRKK</sequence>
<dbReference type="EMBL" id="NNAY01003360">
    <property type="protein sequence ID" value="OXU19553.1"/>
    <property type="molecule type" value="Genomic_DNA"/>
</dbReference>
<keyword evidence="6" id="KW-1185">Reference proteome</keyword>
<evidence type="ECO:0000313" key="6">
    <source>
        <dbReference type="Proteomes" id="UP000215335"/>
    </source>
</evidence>
<dbReference type="InterPro" id="IPR012677">
    <property type="entry name" value="Nucleotide-bd_a/b_plait_sf"/>
</dbReference>
<dbReference type="PANTHER" id="PTHR48029">
    <property type="entry name" value="NUCLEOLAR PROTEIN 8"/>
    <property type="match status" value="1"/>
</dbReference>
<dbReference type="SMART" id="SM00360">
    <property type="entry name" value="RRM"/>
    <property type="match status" value="1"/>
</dbReference>
<reference evidence="5 6" key="1">
    <citation type="journal article" date="2017" name="Curr. Biol.">
        <title>The Evolution of Venom by Co-option of Single-Copy Genes.</title>
        <authorList>
            <person name="Martinson E.O."/>
            <person name="Mrinalini"/>
            <person name="Kelkar Y.D."/>
            <person name="Chang C.H."/>
            <person name="Werren J.H."/>
        </authorList>
    </citation>
    <scope>NUCLEOTIDE SEQUENCE [LARGE SCALE GENOMIC DNA]</scope>
    <source>
        <strain evidence="5 6">Alberta</strain>
        <tissue evidence="5">Whole body</tissue>
    </source>
</reference>
<dbReference type="InterPro" id="IPR035979">
    <property type="entry name" value="RBD_domain_sf"/>
</dbReference>
<feature type="region of interest" description="Disordered" evidence="3">
    <location>
        <begin position="225"/>
        <end position="247"/>
    </location>
</feature>
<feature type="compositionally biased region" description="Basic and acidic residues" evidence="3">
    <location>
        <begin position="531"/>
        <end position="543"/>
    </location>
</feature>
<dbReference type="STRING" id="543379.A0A232EMG4"/>
<evidence type="ECO:0000256" key="1">
    <source>
        <dbReference type="ARBA" id="ARBA00022884"/>
    </source>
</evidence>
<feature type="region of interest" description="Disordered" evidence="3">
    <location>
        <begin position="490"/>
        <end position="545"/>
    </location>
</feature>
<dbReference type="PROSITE" id="PS50102">
    <property type="entry name" value="RRM"/>
    <property type="match status" value="1"/>
</dbReference>
<accession>A0A232EMG4</accession>